<evidence type="ECO:0000313" key="2">
    <source>
        <dbReference type="EMBL" id="TQL79361.1"/>
    </source>
</evidence>
<dbReference type="InParanoid" id="A0A543B3E5"/>
<keyword evidence="3" id="KW-1185">Reference proteome</keyword>
<gene>
    <name evidence="2" type="ORF">FB566_4962</name>
</gene>
<dbReference type="AlphaFoldDB" id="A0A543B3E5"/>
<keyword evidence="1" id="KW-0812">Transmembrane</keyword>
<keyword evidence="1" id="KW-0472">Membrane</keyword>
<accession>A0A543B3E5</accession>
<dbReference type="EMBL" id="VFOW01000001">
    <property type="protein sequence ID" value="TQL79361.1"/>
    <property type="molecule type" value="Genomic_DNA"/>
</dbReference>
<comment type="caution">
    <text evidence="2">The sequence shown here is derived from an EMBL/GenBank/DDBJ whole genome shotgun (WGS) entry which is preliminary data.</text>
</comment>
<feature type="transmembrane region" description="Helical" evidence="1">
    <location>
        <begin position="16"/>
        <end position="33"/>
    </location>
</feature>
<dbReference type="OrthoDB" id="4337876at2"/>
<name>A0A543B3E5_9ACTN</name>
<feature type="transmembrane region" description="Helical" evidence="1">
    <location>
        <begin position="64"/>
        <end position="83"/>
    </location>
</feature>
<protein>
    <submittedName>
        <fullName evidence="2">Uncharacterized protein</fullName>
    </submittedName>
</protein>
<evidence type="ECO:0000313" key="3">
    <source>
        <dbReference type="Proteomes" id="UP000317043"/>
    </source>
</evidence>
<keyword evidence="1" id="KW-1133">Transmembrane helix</keyword>
<reference evidence="2 3" key="1">
    <citation type="submission" date="2019-06" db="EMBL/GenBank/DDBJ databases">
        <title>Sequencing the genomes of 1000 actinobacteria strains.</title>
        <authorList>
            <person name="Klenk H.-P."/>
        </authorList>
    </citation>
    <scope>NUCLEOTIDE SEQUENCE [LARGE SCALE GENOMIC DNA]</scope>
    <source>
        <strain evidence="2 3">DSM 45928</strain>
    </source>
</reference>
<evidence type="ECO:0000256" key="1">
    <source>
        <dbReference type="SAM" id="Phobius"/>
    </source>
</evidence>
<feature type="transmembrane region" description="Helical" evidence="1">
    <location>
        <begin position="126"/>
        <end position="146"/>
    </location>
</feature>
<dbReference type="Proteomes" id="UP000317043">
    <property type="component" value="Unassembled WGS sequence"/>
</dbReference>
<organism evidence="2 3">
    <name type="scientific">Stackebrandtia endophytica</name>
    <dbReference type="NCBI Taxonomy" id="1496996"/>
    <lineage>
        <taxon>Bacteria</taxon>
        <taxon>Bacillati</taxon>
        <taxon>Actinomycetota</taxon>
        <taxon>Actinomycetes</taxon>
        <taxon>Glycomycetales</taxon>
        <taxon>Glycomycetaceae</taxon>
        <taxon>Stackebrandtia</taxon>
    </lineage>
</organism>
<sequence>MTADDPTRPARPPLRLMYLGLALSVLATAIPLIDVATVDTLTEHVRDAYPQWPASLVAADHDAIIIYLSIVNGLGILGWLWAARGVGTGARWTKPVGVTLFSLGALMALVHLTVGGDGYQVIVPYAYGLAGLLPVIVGAVALAAIWRRRP</sequence>
<proteinExistence type="predicted"/>
<feature type="transmembrane region" description="Helical" evidence="1">
    <location>
        <begin position="95"/>
        <end position="114"/>
    </location>
</feature>
<dbReference type="RefSeq" id="WP_142044606.1">
    <property type="nucleotide sequence ID" value="NZ_JBHTGS010000002.1"/>
</dbReference>